<dbReference type="InterPro" id="IPR032305">
    <property type="entry name" value="GTP-bd_M"/>
</dbReference>
<keyword evidence="4 8" id="KW-0460">Magnesium</keyword>
<feature type="domain" description="Hflx-type G" evidence="10">
    <location>
        <begin position="201"/>
        <end position="367"/>
    </location>
</feature>
<evidence type="ECO:0000256" key="3">
    <source>
        <dbReference type="ARBA" id="ARBA00022741"/>
    </source>
</evidence>
<dbReference type="Gene3D" id="3.40.50.11060">
    <property type="entry name" value="GTPase HflX, N-terminal domain"/>
    <property type="match status" value="1"/>
</dbReference>
<dbReference type="Pfam" id="PF01926">
    <property type="entry name" value="MMR_HSR1"/>
    <property type="match status" value="1"/>
</dbReference>
<organism evidence="11 12">
    <name type="scientific">candidate division TA06 bacterium SM23_40</name>
    <dbReference type="NCBI Taxonomy" id="1703774"/>
    <lineage>
        <taxon>Bacteria</taxon>
        <taxon>Bacteria division TA06</taxon>
    </lineage>
</organism>
<evidence type="ECO:0000256" key="1">
    <source>
        <dbReference type="ARBA" id="ARBA00022490"/>
    </source>
</evidence>
<dbReference type="GO" id="GO:0005525">
    <property type="term" value="F:GTP binding"/>
    <property type="evidence" value="ECO:0007669"/>
    <property type="project" value="UniProtKB-UniRule"/>
</dbReference>
<dbReference type="GO" id="GO:0046872">
    <property type="term" value="F:metal ion binding"/>
    <property type="evidence" value="ECO:0007669"/>
    <property type="project" value="UniProtKB-KW"/>
</dbReference>
<dbReference type="PROSITE" id="PS51705">
    <property type="entry name" value="G_HFLX"/>
    <property type="match status" value="1"/>
</dbReference>
<comment type="similarity">
    <text evidence="6">Belongs to the TRAFAC class OBG-HflX-like GTPase superfamily. HflX GTPase family.</text>
</comment>
<dbReference type="EMBL" id="LJUI01000033">
    <property type="protein sequence ID" value="KPK69505.1"/>
    <property type="molecule type" value="Genomic_DNA"/>
</dbReference>
<dbReference type="InterPro" id="IPR027417">
    <property type="entry name" value="P-loop_NTPase"/>
</dbReference>
<dbReference type="GO" id="GO:0003924">
    <property type="term" value="F:GTPase activity"/>
    <property type="evidence" value="ECO:0007669"/>
    <property type="project" value="UniProtKB-UniRule"/>
</dbReference>
<dbReference type="FunFam" id="3.40.50.11060:FF:000001">
    <property type="entry name" value="GTPase HflX"/>
    <property type="match status" value="1"/>
</dbReference>
<dbReference type="Pfam" id="PF16360">
    <property type="entry name" value="GTP-bdg_M"/>
    <property type="match status" value="1"/>
</dbReference>
<feature type="binding site" evidence="7">
    <location>
        <begin position="207"/>
        <end position="214"/>
    </location>
    <ligand>
        <name>GTP</name>
        <dbReference type="ChEBI" id="CHEBI:37565"/>
    </ligand>
</feature>
<evidence type="ECO:0000256" key="5">
    <source>
        <dbReference type="ARBA" id="ARBA00023134"/>
    </source>
</evidence>
<sequence length="436" mass="48469">MHPIETTTRAERALLVGLALSDRERWEKIESLDELAQLAATAGAEVAEKILQTRRKPDPAYLIGKGKVDELAKAAQEIPVDLLIFDEELSPAQVRNIESVTETRVVDRSELIMDIFAIHARSRAAKIQVELAQLNYRLPRLVGRGVELSRLGGGIGTRGPGETKLEVDRRRIRARIAQLKRDLTSLETSRMVQRQGRGDAFRVALAGYTNAGKSTLMNALSSAGVTVADQLFATLDATTRQIDLGTRRDILLTDTVGFIRHLPHHLVASFHATLEETIEADLILHVVDVSHTAYRQQMATVDEVLSELGCIDTSTLVVFNKIDRLEDQSCLDLIRSRYPMSVAASALTGVGIETVKARIVALAEDMDREEVLFLPLDATKLLAQVHRDGRIIEEIFEDSRIQVRVRMDRAKLSRLQREIADAWARAQDRPGAGEQD</sequence>
<reference evidence="11 12" key="1">
    <citation type="journal article" date="2015" name="Microbiome">
        <title>Genomic resolution of linkages in carbon, nitrogen, and sulfur cycling among widespread estuary sediment bacteria.</title>
        <authorList>
            <person name="Baker B.J."/>
            <person name="Lazar C.S."/>
            <person name="Teske A.P."/>
            <person name="Dick G.J."/>
        </authorList>
    </citation>
    <scope>NUCLEOTIDE SEQUENCE [LARGE SCALE GENOMIC DNA]</scope>
    <source>
        <strain evidence="11">SM23_40</strain>
    </source>
</reference>
<evidence type="ECO:0000256" key="9">
    <source>
        <dbReference type="SAM" id="Coils"/>
    </source>
</evidence>
<keyword evidence="9" id="KW-0175">Coiled coil</keyword>
<dbReference type="PANTHER" id="PTHR10229:SF0">
    <property type="entry name" value="GTP-BINDING PROTEIN 6-RELATED"/>
    <property type="match status" value="1"/>
</dbReference>
<dbReference type="Pfam" id="PF13167">
    <property type="entry name" value="GTP-bdg_N"/>
    <property type="match status" value="1"/>
</dbReference>
<evidence type="ECO:0000256" key="8">
    <source>
        <dbReference type="PIRSR" id="PIRSR006809-2"/>
    </source>
</evidence>
<gene>
    <name evidence="6" type="primary">hflX</name>
    <name evidence="11" type="ORF">AMJ82_05310</name>
</gene>
<dbReference type="PATRIC" id="fig|1703774.3.peg.1935"/>
<dbReference type="HAMAP" id="MF_00900">
    <property type="entry name" value="GTPase_HflX"/>
    <property type="match status" value="1"/>
</dbReference>
<feature type="binding site" evidence="8">
    <location>
        <position position="214"/>
    </location>
    <ligand>
        <name>Mg(2+)</name>
        <dbReference type="ChEBI" id="CHEBI:18420"/>
    </ligand>
</feature>
<evidence type="ECO:0000313" key="11">
    <source>
        <dbReference type="EMBL" id="KPK69505.1"/>
    </source>
</evidence>
<comment type="subcellular location">
    <subcellularLocation>
        <location evidence="6">Cytoplasm</location>
    </subcellularLocation>
    <text evidence="6">May associate with membranes.</text>
</comment>
<evidence type="ECO:0000313" key="12">
    <source>
        <dbReference type="Proteomes" id="UP000051717"/>
    </source>
</evidence>
<evidence type="ECO:0000259" key="10">
    <source>
        <dbReference type="PROSITE" id="PS51705"/>
    </source>
</evidence>
<keyword evidence="2 8" id="KW-0479">Metal-binding</keyword>
<comment type="function">
    <text evidence="6">GTPase that associates with the 50S ribosomal subunit and may have a role during protein synthesis or ribosome biogenesis.</text>
</comment>
<dbReference type="InterPro" id="IPR042108">
    <property type="entry name" value="GTPase_HflX_N_sf"/>
</dbReference>
<dbReference type="Gene3D" id="3.40.50.300">
    <property type="entry name" value="P-loop containing nucleotide triphosphate hydrolases"/>
    <property type="match status" value="1"/>
</dbReference>
<protein>
    <recommendedName>
        <fullName evidence="6">GTPase HflX</fullName>
    </recommendedName>
    <alternativeName>
        <fullName evidence="6">GTP-binding protein HflX</fullName>
    </alternativeName>
</protein>
<dbReference type="Proteomes" id="UP000051717">
    <property type="component" value="Unassembled WGS sequence"/>
</dbReference>
<feature type="coiled-coil region" evidence="9">
    <location>
        <begin position="162"/>
        <end position="189"/>
    </location>
</feature>
<dbReference type="NCBIfam" id="TIGR03156">
    <property type="entry name" value="GTP_HflX"/>
    <property type="match status" value="1"/>
</dbReference>
<dbReference type="PANTHER" id="PTHR10229">
    <property type="entry name" value="GTP-BINDING PROTEIN HFLX"/>
    <property type="match status" value="1"/>
</dbReference>
<comment type="caution">
    <text evidence="11">The sequence shown here is derived from an EMBL/GenBank/DDBJ whole genome shotgun (WGS) entry which is preliminary data.</text>
</comment>
<evidence type="ECO:0000256" key="7">
    <source>
        <dbReference type="PIRSR" id="PIRSR006809-1"/>
    </source>
</evidence>
<dbReference type="CDD" id="cd01878">
    <property type="entry name" value="HflX"/>
    <property type="match status" value="1"/>
</dbReference>
<name>A0A0S8GA31_UNCT6</name>
<evidence type="ECO:0000256" key="6">
    <source>
        <dbReference type="HAMAP-Rule" id="MF_00900"/>
    </source>
</evidence>
<keyword evidence="1 6" id="KW-0963">Cytoplasm</keyword>
<dbReference type="InterPro" id="IPR016496">
    <property type="entry name" value="GTPase_HflX"/>
</dbReference>
<feature type="binding site" evidence="8">
    <location>
        <position position="234"/>
    </location>
    <ligand>
        <name>Mg(2+)</name>
        <dbReference type="ChEBI" id="CHEBI:18420"/>
    </ligand>
</feature>
<feature type="binding site" evidence="7">
    <location>
        <begin position="345"/>
        <end position="347"/>
    </location>
    <ligand>
        <name>GTP</name>
        <dbReference type="ChEBI" id="CHEBI:37565"/>
    </ligand>
</feature>
<feature type="binding site" evidence="7">
    <location>
        <begin position="254"/>
        <end position="257"/>
    </location>
    <ligand>
        <name>GTP</name>
        <dbReference type="ChEBI" id="CHEBI:37565"/>
    </ligand>
</feature>
<proteinExistence type="inferred from homology"/>
<comment type="cofactor">
    <cofactor evidence="8">
        <name>Mg(2+)</name>
        <dbReference type="ChEBI" id="CHEBI:18420"/>
    </cofactor>
</comment>
<keyword evidence="5 6" id="KW-0342">GTP-binding</keyword>
<evidence type="ECO:0000256" key="2">
    <source>
        <dbReference type="ARBA" id="ARBA00022723"/>
    </source>
</evidence>
<dbReference type="Gene3D" id="6.10.250.2860">
    <property type="match status" value="1"/>
</dbReference>
<evidence type="ECO:0000256" key="4">
    <source>
        <dbReference type="ARBA" id="ARBA00022842"/>
    </source>
</evidence>
<dbReference type="InterPro" id="IPR025121">
    <property type="entry name" value="GTPase_HflX_N"/>
</dbReference>
<accession>A0A0S8GA31</accession>
<feature type="binding site" evidence="7">
    <location>
        <begin position="320"/>
        <end position="323"/>
    </location>
    <ligand>
        <name>GTP</name>
        <dbReference type="ChEBI" id="CHEBI:37565"/>
    </ligand>
</feature>
<dbReference type="InterPro" id="IPR006073">
    <property type="entry name" value="GTP-bd"/>
</dbReference>
<dbReference type="GO" id="GO:0005737">
    <property type="term" value="C:cytoplasm"/>
    <property type="evidence" value="ECO:0007669"/>
    <property type="project" value="UniProtKB-SubCell"/>
</dbReference>
<dbReference type="InterPro" id="IPR030394">
    <property type="entry name" value="G_HFLX_dom"/>
</dbReference>
<dbReference type="PRINTS" id="PR00326">
    <property type="entry name" value="GTP1OBG"/>
</dbReference>
<dbReference type="AlphaFoldDB" id="A0A0S8GA31"/>
<keyword evidence="3 6" id="KW-0547">Nucleotide-binding</keyword>
<feature type="binding site" evidence="7">
    <location>
        <begin position="232"/>
        <end position="236"/>
    </location>
    <ligand>
        <name>GTP</name>
        <dbReference type="ChEBI" id="CHEBI:37565"/>
    </ligand>
</feature>
<comment type="subunit">
    <text evidence="6">Monomer. Associates with the 50S ribosomal subunit.</text>
</comment>
<dbReference type="GO" id="GO:0043022">
    <property type="term" value="F:ribosome binding"/>
    <property type="evidence" value="ECO:0007669"/>
    <property type="project" value="TreeGrafter"/>
</dbReference>
<dbReference type="PIRSF" id="PIRSF006809">
    <property type="entry name" value="GTP-binding_hflX_prd"/>
    <property type="match status" value="1"/>
</dbReference>
<dbReference type="SUPFAM" id="SSF52540">
    <property type="entry name" value="P-loop containing nucleoside triphosphate hydrolases"/>
    <property type="match status" value="1"/>
</dbReference>